<keyword evidence="1" id="KW-0812">Transmembrane</keyword>
<keyword evidence="1" id="KW-1133">Transmembrane helix</keyword>
<dbReference type="Proteomes" id="UP001596037">
    <property type="component" value="Unassembled WGS sequence"/>
</dbReference>
<evidence type="ECO:0000313" key="2">
    <source>
        <dbReference type="EMBL" id="MFC5496486.1"/>
    </source>
</evidence>
<feature type="transmembrane region" description="Helical" evidence="1">
    <location>
        <begin position="112"/>
        <end position="129"/>
    </location>
</feature>
<comment type="caution">
    <text evidence="2">The sequence shown here is derived from an EMBL/GenBank/DDBJ whole genome shotgun (WGS) entry which is preliminary data.</text>
</comment>
<keyword evidence="1" id="KW-0472">Membrane</keyword>
<protein>
    <submittedName>
        <fullName evidence="2">Uncharacterized protein</fullName>
    </submittedName>
</protein>
<accession>A0ABW0N737</accession>
<keyword evidence="3" id="KW-1185">Reference proteome</keyword>
<feature type="transmembrane region" description="Helical" evidence="1">
    <location>
        <begin position="61"/>
        <end position="80"/>
    </location>
</feature>
<name>A0ABW0N737_9BURK</name>
<organism evidence="2 3">
    <name type="scientific">Caenimonas terrae</name>
    <dbReference type="NCBI Taxonomy" id="696074"/>
    <lineage>
        <taxon>Bacteria</taxon>
        <taxon>Pseudomonadati</taxon>
        <taxon>Pseudomonadota</taxon>
        <taxon>Betaproteobacteria</taxon>
        <taxon>Burkholderiales</taxon>
        <taxon>Comamonadaceae</taxon>
        <taxon>Caenimonas</taxon>
    </lineage>
</organism>
<dbReference type="RefSeq" id="WP_376848504.1">
    <property type="nucleotide sequence ID" value="NZ_JBHSMF010000002.1"/>
</dbReference>
<proteinExistence type="predicted"/>
<evidence type="ECO:0000313" key="3">
    <source>
        <dbReference type="Proteomes" id="UP001596037"/>
    </source>
</evidence>
<sequence>MSQEWGQARYEREKRNFIERSRQLRPVFFHVALIFGATWLAGWGFSWLLLAFGMTAMPVRYAISFFLSYLVFIGCVRVWADFVSRESSGSGGGAWDGSAVDLGAADGEGCRVMLAVLALGLAASAVFALVGGLPLLLEVAFEVAFAGVVVRRLSRRVIVGDWLGALIRATWLPTLVALIVLVTLAAALQAMAPQAQTFGAAVKALLPKPP</sequence>
<feature type="transmembrane region" description="Helical" evidence="1">
    <location>
        <begin position="165"/>
        <end position="188"/>
    </location>
</feature>
<reference evidence="3" key="1">
    <citation type="journal article" date="2019" name="Int. J. Syst. Evol. Microbiol.">
        <title>The Global Catalogue of Microorganisms (GCM) 10K type strain sequencing project: providing services to taxonomists for standard genome sequencing and annotation.</title>
        <authorList>
            <consortium name="The Broad Institute Genomics Platform"/>
            <consortium name="The Broad Institute Genome Sequencing Center for Infectious Disease"/>
            <person name="Wu L."/>
            <person name="Ma J."/>
        </authorList>
    </citation>
    <scope>NUCLEOTIDE SEQUENCE [LARGE SCALE GENOMIC DNA]</scope>
    <source>
        <strain evidence="3">CCUG 57401</strain>
    </source>
</reference>
<feature type="transmembrane region" description="Helical" evidence="1">
    <location>
        <begin position="27"/>
        <end position="49"/>
    </location>
</feature>
<gene>
    <name evidence="2" type="ORF">ACFPOE_02990</name>
</gene>
<evidence type="ECO:0000256" key="1">
    <source>
        <dbReference type="SAM" id="Phobius"/>
    </source>
</evidence>
<dbReference type="EMBL" id="JBHSMF010000002">
    <property type="protein sequence ID" value="MFC5496486.1"/>
    <property type="molecule type" value="Genomic_DNA"/>
</dbReference>